<sequence length="63" mass="7853">MHNRLVRTLRIIEKHLDKNEKWFRYPEKKMQSLDTEIHAWDKEFQQGIATFENVMDEFEKIME</sequence>
<keyword evidence="2" id="KW-1185">Reference proteome</keyword>
<evidence type="ECO:0000313" key="1">
    <source>
        <dbReference type="EMBL" id="TFJ93627.1"/>
    </source>
</evidence>
<gene>
    <name evidence="1" type="ORF">E4U82_06620</name>
</gene>
<reference evidence="1 2" key="1">
    <citation type="submission" date="2019-03" db="EMBL/GenBank/DDBJ databases">
        <title>Genome sequence of Lentibacillus salicampi ATCC BAA-719.</title>
        <authorList>
            <person name="Maclea K.S."/>
            <person name="Simoes Junior M."/>
        </authorList>
    </citation>
    <scope>NUCLEOTIDE SEQUENCE [LARGE SCALE GENOMIC DNA]</scope>
    <source>
        <strain evidence="1 2">ATCC BAA-719</strain>
    </source>
</reference>
<name>A0A4Y9AEV3_9BACI</name>
<dbReference type="AlphaFoldDB" id="A0A4Y9AEV3"/>
<protein>
    <submittedName>
        <fullName evidence="1">Uncharacterized protein</fullName>
    </submittedName>
</protein>
<comment type="caution">
    <text evidence="1">The sequence shown here is derived from an EMBL/GenBank/DDBJ whole genome shotgun (WGS) entry which is preliminary data.</text>
</comment>
<accession>A0A4Y9AEV3</accession>
<organism evidence="1 2">
    <name type="scientific">Lentibacillus salicampi</name>
    <dbReference type="NCBI Taxonomy" id="175306"/>
    <lineage>
        <taxon>Bacteria</taxon>
        <taxon>Bacillati</taxon>
        <taxon>Bacillota</taxon>
        <taxon>Bacilli</taxon>
        <taxon>Bacillales</taxon>
        <taxon>Bacillaceae</taxon>
        <taxon>Lentibacillus</taxon>
    </lineage>
</organism>
<dbReference type="EMBL" id="SRHY01000005">
    <property type="protein sequence ID" value="TFJ93627.1"/>
    <property type="molecule type" value="Genomic_DNA"/>
</dbReference>
<dbReference type="OrthoDB" id="2691729at2"/>
<evidence type="ECO:0000313" key="2">
    <source>
        <dbReference type="Proteomes" id="UP000298484"/>
    </source>
</evidence>
<dbReference type="Proteomes" id="UP000298484">
    <property type="component" value="Unassembled WGS sequence"/>
</dbReference>
<proteinExistence type="predicted"/>